<evidence type="ECO:0000313" key="7">
    <source>
        <dbReference type="Proteomes" id="UP001165524"/>
    </source>
</evidence>
<dbReference type="Proteomes" id="UP001165524">
    <property type="component" value="Unassembled WGS sequence"/>
</dbReference>
<evidence type="ECO:0000256" key="4">
    <source>
        <dbReference type="SAM" id="SignalP"/>
    </source>
</evidence>
<feature type="signal peptide" evidence="4">
    <location>
        <begin position="1"/>
        <end position="21"/>
    </location>
</feature>
<keyword evidence="7" id="KW-1185">Reference proteome</keyword>
<dbReference type="Gene3D" id="2.60.450.10">
    <property type="entry name" value="Lipopolysaccharide (LPS) transport protein A like domain"/>
    <property type="match status" value="1"/>
</dbReference>
<comment type="caution">
    <text evidence="6">The sequence shown here is derived from an EMBL/GenBank/DDBJ whole genome shotgun (WGS) entry which is preliminary data.</text>
</comment>
<reference evidence="6" key="1">
    <citation type="submission" date="2022-04" db="EMBL/GenBank/DDBJ databases">
        <title>Alcanivorax sp. CY1518 draft genome sequence.</title>
        <authorList>
            <person name="Zhao G."/>
            <person name="An M."/>
        </authorList>
    </citation>
    <scope>NUCLEOTIDE SEQUENCE</scope>
    <source>
        <strain evidence="6">CY1518</strain>
    </source>
</reference>
<evidence type="ECO:0000256" key="2">
    <source>
        <dbReference type="ARBA" id="ARBA00022729"/>
    </source>
</evidence>
<evidence type="ECO:0000256" key="1">
    <source>
        <dbReference type="ARBA" id="ARBA00022448"/>
    </source>
</evidence>
<dbReference type="InterPro" id="IPR014340">
    <property type="entry name" value="LptA"/>
</dbReference>
<organism evidence="6 7">
    <name type="scientific">Alcanivorax quisquiliarum</name>
    <dbReference type="NCBI Taxonomy" id="2933565"/>
    <lineage>
        <taxon>Bacteria</taxon>
        <taxon>Pseudomonadati</taxon>
        <taxon>Pseudomonadota</taxon>
        <taxon>Gammaproteobacteria</taxon>
        <taxon>Oceanospirillales</taxon>
        <taxon>Alcanivoracaceae</taxon>
        <taxon>Alcanivorax</taxon>
    </lineage>
</organism>
<feature type="domain" description="Organic solvent tolerance-like N-terminal" evidence="5">
    <location>
        <begin position="30"/>
        <end position="131"/>
    </location>
</feature>
<dbReference type="EMBL" id="JALKII010000005">
    <property type="protein sequence ID" value="MCK0537896.1"/>
    <property type="molecule type" value="Genomic_DNA"/>
</dbReference>
<feature type="chain" id="PRO_5045253022" evidence="4">
    <location>
        <begin position="22"/>
        <end position="165"/>
    </location>
</feature>
<evidence type="ECO:0000259" key="5">
    <source>
        <dbReference type="Pfam" id="PF03968"/>
    </source>
</evidence>
<dbReference type="Pfam" id="PF03968">
    <property type="entry name" value="LptD_N"/>
    <property type="match status" value="1"/>
</dbReference>
<dbReference type="InterPro" id="IPR052037">
    <property type="entry name" value="LPS_export_LptA"/>
</dbReference>
<keyword evidence="1" id="KW-0813">Transport</keyword>
<dbReference type="RefSeq" id="WP_246951955.1">
    <property type="nucleotide sequence ID" value="NZ_JALKII010000005.1"/>
</dbReference>
<proteinExistence type="predicted"/>
<protein>
    <submittedName>
        <fullName evidence="6">Lipopolysaccharide transport periplasmic protein LptA</fullName>
    </submittedName>
</protein>
<accession>A0ABT0E7U9</accession>
<dbReference type="PANTHER" id="PTHR36504:SF1">
    <property type="entry name" value="LIPOPOLYSACCHARIDE EXPORT SYSTEM PROTEIN LPTA"/>
    <property type="match status" value="1"/>
</dbReference>
<name>A0ABT0E7U9_9GAMM</name>
<keyword evidence="2 4" id="KW-0732">Signal</keyword>
<keyword evidence="3" id="KW-0574">Periplasm</keyword>
<evidence type="ECO:0000313" key="6">
    <source>
        <dbReference type="EMBL" id="MCK0537896.1"/>
    </source>
</evidence>
<dbReference type="InterPro" id="IPR005653">
    <property type="entry name" value="OstA-like_N"/>
</dbReference>
<gene>
    <name evidence="6" type="primary">lptA</name>
    <name evidence="6" type="ORF">MU846_09250</name>
</gene>
<dbReference type="NCBIfam" id="TIGR03002">
    <property type="entry name" value="outer_YhbN_LptA"/>
    <property type="match status" value="1"/>
</dbReference>
<evidence type="ECO:0000256" key="3">
    <source>
        <dbReference type="ARBA" id="ARBA00022764"/>
    </source>
</evidence>
<dbReference type="PANTHER" id="PTHR36504">
    <property type="entry name" value="LIPOPOLYSACCHARIDE EXPORT SYSTEM PROTEIN LPTA"/>
    <property type="match status" value="1"/>
</dbReference>
<sequence>MTCLLRNLLLLGLLGPAVALAAPPAGEITVRADQATFRQQEGLGVYQGNAELRQGNRQINADRIELRLSDGAFSRAEATGSPVRLREGDILDARGQVLVYDVTSQTITLTGDAYIRHEGRTFEGARVVYDLGSRNVEASGDGEGQRVRLVIPAQDTRESTTTPEE</sequence>